<dbReference type="GO" id="GO:0007221">
    <property type="term" value="P:positive regulation of transcription of Notch receptor target"/>
    <property type="evidence" value="ECO:0007669"/>
    <property type="project" value="InterPro"/>
</dbReference>
<dbReference type="PANTHER" id="PTHR15692">
    <property type="entry name" value="MASTERMIND-LIKE"/>
    <property type="match status" value="1"/>
</dbReference>
<dbReference type="InterPro" id="IPR046370">
    <property type="entry name" value="MAML_N_sf"/>
</dbReference>
<dbReference type="InterPro" id="IPR046369">
    <property type="entry name" value="MAML1-3"/>
</dbReference>
<evidence type="ECO:0000256" key="7">
    <source>
        <dbReference type="ARBA" id="ARBA00023242"/>
    </source>
</evidence>
<feature type="compositionally biased region" description="Low complexity" evidence="8">
    <location>
        <begin position="342"/>
        <end position="357"/>
    </location>
</feature>
<feature type="compositionally biased region" description="Low complexity" evidence="8">
    <location>
        <begin position="688"/>
        <end position="702"/>
    </location>
</feature>
<dbReference type="SMART" id="SM01275">
    <property type="entry name" value="MamL-1"/>
    <property type="match status" value="1"/>
</dbReference>
<keyword evidence="7" id="KW-0539">Nucleus</keyword>
<keyword evidence="5" id="KW-0010">Activator</keyword>
<feature type="region of interest" description="Disordered" evidence="8">
    <location>
        <begin position="668"/>
        <end position="702"/>
    </location>
</feature>
<dbReference type="PANTHER" id="PTHR15692:SF19">
    <property type="entry name" value="MASTERMIND-LIKE PROTEIN 1"/>
    <property type="match status" value="1"/>
</dbReference>
<dbReference type="OrthoDB" id="5982619at2759"/>
<feature type="compositionally biased region" description="Polar residues" evidence="8">
    <location>
        <begin position="359"/>
        <end position="386"/>
    </location>
</feature>
<evidence type="ECO:0000259" key="9">
    <source>
        <dbReference type="SMART" id="SM01275"/>
    </source>
</evidence>
<comment type="caution">
    <text evidence="10">The sequence shown here is derived from an EMBL/GenBank/DDBJ whole genome shotgun (WGS) entry which is preliminary data.</text>
</comment>
<feature type="compositionally biased region" description="Polar residues" evidence="8">
    <location>
        <begin position="580"/>
        <end position="603"/>
    </location>
</feature>
<reference evidence="10 11" key="1">
    <citation type="journal article" date="2018" name="Nat. Ecol. Evol.">
        <title>Shark genomes provide insights into elasmobranch evolution and the origin of vertebrates.</title>
        <authorList>
            <person name="Hara Y"/>
            <person name="Yamaguchi K"/>
            <person name="Onimaru K"/>
            <person name="Kadota M"/>
            <person name="Koyanagi M"/>
            <person name="Keeley SD"/>
            <person name="Tatsumi K"/>
            <person name="Tanaka K"/>
            <person name="Motone F"/>
            <person name="Kageyama Y"/>
            <person name="Nozu R"/>
            <person name="Adachi N"/>
            <person name="Nishimura O"/>
            <person name="Nakagawa R"/>
            <person name="Tanegashima C"/>
            <person name="Kiyatake I"/>
            <person name="Matsumoto R"/>
            <person name="Murakumo K"/>
            <person name="Nishida K"/>
            <person name="Terakita A"/>
            <person name="Kuratani S"/>
            <person name="Sato K"/>
            <person name="Hyodo S Kuraku.S."/>
        </authorList>
    </citation>
    <scope>NUCLEOTIDE SEQUENCE [LARGE SCALE GENOMIC DNA]</scope>
</reference>
<evidence type="ECO:0000256" key="5">
    <source>
        <dbReference type="ARBA" id="ARBA00023159"/>
    </source>
</evidence>
<accession>A0A401SZ98</accession>
<keyword evidence="6" id="KW-0804">Transcription</keyword>
<comment type="subcellular location">
    <subcellularLocation>
        <location evidence="1">Nucleus speckle</location>
    </subcellularLocation>
</comment>
<evidence type="ECO:0000313" key="11">
    <source>
        <dbReference type="Proteomes" id="UP000287033"/>
    </source>
</evidence>
<evidence type="ECO:0000256" key="2">
    <source>
        <dbReference type="ARBA" id="ARBA00008081"/>
    </source>
</evidence>
<evidence type="ECO:0000256" key="3">
    <source>
        <dbReference type="ARBA" id="ARBA00022976"/>
    </source>
</evidence>
<proteinExistence type="inferred from homology"/>
<evidence type="ECO:0000256" key="4">
    <source>
        <dbReference type="ARBA" id="ARBA00023015"/>
    </source>
</evidence>
<dbReference type="STRING" id="137246.A0A401SZ98"/>
<organism evidence="10 11">
    <name type="scientific">Chiloscyllium punctatum</name>
    <name type="common">Brownbanded bambooshark</name>
    <name type="synonym">Hemiscyllium punctatum</name>
    <dbReference type="NCBI Taxonomy" id="137246"/>
    <lineage>
        <taxon>Eukaryota</taxon>
        <taxon>Metazoa</taxon>
        <taxon>Chordata</taxon>
        <taxon>Craniata</taxon>
        <taxon>Vertebrata</taxon>
        <taxon>Chondrichthyes</taxon>
        <taxon>Elasmobranchii</taxon>
        <taxon>Galeomorphii</taxon>
        <taxon>Galeoidea</taxon>
        <taxon>Orectolobiformes</taxon>
        <taxon>Hemiscylliidae</taxon>
        <taxon>Chiloscyllium</taxon>
    </lineage>
</organism>
<evidence type="ECO:0000256" key="6">
    <source>
        <dbReference type="ARBA" id="ARBA00023163"/>
    </source>
</evidence>
<feature type="region of interest" description="Disordered" evidence="8">
    <location>
        <begin position="578"/>
        <end position="615"/>
    </location>
</feature>
<dbReference type="Gene3D" id="6.10.250.970">
    <property type="match status" value="1"/>
</dbReference>
<dbReference type="Proteomes" id="UP000287033">
    <property type="component" value="Unassembled WGS sequence"/>
</dbReference>
<feature type="region of interest" description="Disordered" evidence="8">
    <location>
        <begin position="138"/>
        <end position="157"/>
    </location>
</feature>
<evidence type="ECO:0000256" key="1">
    <source>
        <dbReference type="ARBA" id="ARBA00004324"/>
    </source>
</evidence>
<name>A0A401SZ98_CHIPU</name>
<evidence type="ECO:0000313" key="10">
    <source>
        <dbReference type="EMBL" id="GCC35686.1"/>
    </source>
</evidence>
<dbReference type="EMBL" id="BEZZ01000733">
    <property type="protein sequence ID" value="GCC35686.1"/>
    <property type="molecule type" value="Genomic_DNA"/>
</dbReference>
<dbReference type="Pfam" id="PF09596">
    <property type="entry name" value="MamL-1"/>
    <property type="match status" value="1"/>
</dbReference>
<feature type="compositionally biased region" description="Polar residues" evidence="8">
    <location>
        <begin position="452"/>
        <end position="476"/>
    </location>
</feature>
<feature type="region of interest" description="Disordered" evidence="8">
    <location>
        <begin position="299"/>
        <end position="482"/>
    </location>
</feature>
<dbReference type="InterPro" id="IPR019082">
    <property type="entry name" value="Mastermind-like_N"/>
</dbReference>
<feature type="domain" description="Neurogenic mastermind-like N-terminal" evidence="9">
    <location>
        <begin position="7"/>
        <end position="66"/>
    </location>
</feature>
<comment type="similarity">
    <text evidence="2">Belongs to the mastermind family.</text>
</comment>
<dbReference type="InterPro" id="IPR048455">
    <property type="entry name" value="MAML1_3_TAD2"/>
</dbReference>
<keyword evidence="4" id="KW-0805">Transcription regulation</keyword>
<feature type="compositionally biased region" description="Pro residues" evidence="8">
    <location>
        <begin position="69"/>
        <end position="84"/>
    </location>
</feature>
<keyword evidence="11" id="KW-1185">Reference proteome</keyword>
<dbReference type="Pfam" id="PF20801">
    <property type="entry name" value="MAML1_3_TAD2"/>
    <property type="match status" value="1"/>
</dbReference>
<feature type="compositionally biased region" description="Low complexity" evidence="8">
    <location>
        <begin position="402"/>
        <end position="425"/>
    </location>
</feature>
<gene>
    <name evidence="10" type="ORF">chiPu_0014173</name>
</gene>
<dbReference type="GO" id="GO:0016607">
    <property type="term" value="C:nuclear speck"/>
    <property type="evidence" value="ECO:0007669"/>
    <property type="project" value="UniProtKB-SubCell"/>
</dbReference>
<keyword evidence="3" id="KW-0914">Notch signaling pathway</keyword>
<feature type="compositionally biased region" description="Polar residues" evidence="8">
    <location>
        <begin position="85"/>
        <end position="107"/>
    </location>
</feature>
<dbReference type="OMA" id="PCMITGT"/>
<feature type="compositionally biased region" description="Low complexity" evidence="8">
    <location>
        <begin position="318"/>
        <end position="329"/>
    </location>
</feature>
<dbReference type="AlphaFoldDB" id="A0A401SZ98"/>
<feature type="compositionally biased region" description="Polar residues" evidence="8">
    <location>
        <begin position="139"/>
        <end position="148"/>
    </location>
</feature>
<evidence type="ECO:0000256" key="8">
    <source>
        <dbReference type="SAM" id="MobiDB-lite"/>
    </source>
</evidence>
<feature type="compositionally biased region" description="Polar residues" evidence="8">
    <location>
        <begin position="426"/>
        <end position="443"/>
    </location>
</feature>
<protein>
    <recommendedName>
        <fullName evidence="9">Neurogenic mastermind-like N-terminal domain-containing protein</fullName>
    </recommendedName>
</protein>
<feature type="region of interest" description="Disordered" evidence="8">
    <location>
        <begin position="58"/>
        <end position="122"/>
    </location>
</feature>
<dbReference type="GO" id="GO:0003713">
    <property type="term" value="F:transcription coactivator activity"/>
    <property type="evidence" value="ECO:0007669"/>
    <property type="project" value="InterPro"/>
</dbReference>
<sequence>MAEFVLPRHSAVVERLRKRIELCRRHHTACEARYQRASAERLDLERQHSLALHQRCLQAKSKRAGKQRPPQPQPPPPPPPPPPSAAQQDSQVGFRSSNPGAATSNVDSPPGAASGDQSRTSTLQALHERVKKKLMVDGSSLNGDQQNGFEDGSFSGPKKLRLNGEDGSGLLAVNASSNGMLPMSPLHQRDKRTGIGDSVQSNGNHSLSLDNVKKESIPDSGVQVNGNCDGTDGFTLIKELKQESVLDLHGMNPVGTSLSQNNMFPDINLNEQEWQELFDELNRSVPDQDIQDLFNEDFEDKKDIEPAGSSDQTTLQDSITIKTEISSSSYEREQKGPPQIRPSASGPSFSSVSVAPVNTAPSGTGISQAMAQTSRSTQLSVRSDSSVLLPGKAGPSVERSPAQQLQQMAAKQKQRAQLLQKQQMQHSSSNQVPNWSTAPTQSPLGGPYSLDKPNSPSLYPQDFNQKLPMTSVQPKSSPKAGGNYLQANHVPMLSHQPNTLGQNSTNSQAPLLSYANTKRLTHFEMDNNPRAVLPNHNKAAMFSYVRHQQTLSHLSDEQKRMLLKQKELPQGGVTYRPLLQHNQDQNPGTVTRASNSVQASGPGTQPPPASIASNHGNAVYIGSQQQAAVMKQQILMDQQKQREQQLQLIEQQKQQYLQRQQLLAEQEKQRKQQEQQLQRHLTRPPPQYQDQQQNQYRVEQVSQFQSPPQVLQTVGNLAAANASSSRLFPQNQNMIQIGQSQSSVSSSSSAAGQSELGASQYSNMHNVQQGIYNVGSNVNQMLPHSAQGTIGNGQHSNPLQMQANMTQGAPMVTGYSQNHLNSSNLAQQQHNKGTVNQAVSKTHLQRLPGAVVSQNPTWPNQSLQSMNNQNQTNSNLVAFSSTSTFHVRPSRPKFASQQFVQGMSRPGLSSVRSVGSINSTVGDQVMPTLGGPLSRTNQPLQQSIPSLNQSIPDMTNFASSQQMASRGNLQCNQVYQVRGTSQELPFNYGNQSSGSAVQALPGDTDLMDSLLKNRTTEEWIIDLDELLGSHH</sequence>